<organism evidence="8 9">
    <name type="scientific">Candidatus Fischerbacteria bacterium RBG_13_37_8</name>
    <dbReference type="NCBI Taxonomy" id="1817863"/>
    <lineage>
        <taxon>Bacteria</taxon>
        <taxon>Candidatus Fischeribacteriota</taxon>
    </lineage>
</organism>
<evidence type="ECO:0000313" key="9">
    <source>
        <dbReference type="Proteomes" id="UP000178943"/>
    </source>
</evidence>
<evidence type="ECO:0000313" key="8">
    <source>
        <dbReference type="EMBL" id="OGF63208.1"/>
    </source>
</evidence>
<keyword evidence="3" id="KW-0274">FAD</keyword>
<dbReference type="InterPro" id="IPR017900">
    <property type="entry name" value="4Fe4S_Fe_S_CS"/>
</dbReference>
<keyword evidence="5" id="KW-0411">Iron-sulfur</keyword>
<dbReference type="InterPro" id="IPR009051">
    <property type="entry name" value="Helical_ferredxn"/>
</dbReference>
<dbReference type="STRING" id="1817863.A2Y62_07460"/>
<dbReference type="Pfam" id="PF13183">
    <property type="entry name" value="Fer4_8"/>
    <property type="match status" value="1"/>
</dbReference>
<evidence type="ECO:0000256" key="4">
    <source>
        <dbReference type="ARBA" id="ARBA00023004"/>
    </source>
</evidence>
<dbReference type="SUPFAM" id="SSF55103">
    <property type="entry name" value="FAD-linked oxidases, C-terminal domain"/>
    <property type="match status" value="1"/>
</dbReference>
<dbReference type="InterPro" id="IPR006094">
    <property type="entry name" value="Oxid_FAD_bind_N"/>
</dbReference>
<evidence type="ECO:0008006" key="10">
    <source>
        <dbReference type="Google" id="ProtNLM"/>
    </source>
</evidence>
<accession>A0A1F5VJ00</accession>
<dbReference type="PANTHER" id="PTHR42934:SF2">
    <property type="entry name" value="GLYCOLATE OXIDASE SUBUNIT GLCD"/>
    <property type="match status" value="1"/>
</dbReference>
<feature type="domain" description="4Fe-4S ferredoxin-type" evidence="6">
    <location>
        <begin position="476"/>
        <end position="505"/>
    </location>
</feature>
<dbReference type="EMBL" id="MFGW01000167">
    <property type="protein sequence ID" value="OGF63208.1"/>
    <property type="molecule type" value="Genomic_DNA"/>
</dbReference>
<comment type="caution">
    <text evidence="8">The sequence shown here is derived from an EMBL/GenBank/DDBJ whole genome shotgun (WGS) entry which is preliminary data.</text>
</comment>
<dbReference type="Gene3D" id="3.30.465.10">
    <property type="match status" value="1"/>
</dbReference>
<dbReference type="Pfam" id="PF01565">
    <property type="entry name" value="FAD_binding_4"/>
    <property type="match status" value="1"/>
</dbReference>
<evidence type="ECO:0000256" key="2">
    <source>
        <dbReference type="ARBA" id="ARBA00022723"/>
    </source>
</evidence>
<dbReference type="Proteomes" id="UP000178943">
    <property type="component" value="Unassembled WGS sequence"/>
</dbReference>
<dbReference type="InterPro" id="IPR016164">
    <property type="entry name" value="FAD-linked_Oxase-like_C"/>
</dbReference>
<evidence type="ECO:0000256" key="5">
    <source>
        <dbReference type="ARBA" id="ARBA00023014"/>
    </source>
</evidence>
<reference evidence="8 9" key="1">
    <citation type="journal article" date="2016" name="Nat. Commun.">
        <title>Thousands of microbial genomes shed light on interconnected biogeochemical processes in an aquifer system.</title>
        <authorList>
            <person name="Anantharaman K."/>
            <person name="Brown C.T."/>
            <person name="Hug L.A."/>
            <person name="Sharon I."/>
            <person name="Castelle C.J."/>
            <person name="Probst A.J."/>
            <person name="Thomas B.C."/>
            <person name="Singh A."/>
            <person name="Wilkins M.J."/>
            <person name="Karaoz U."/>
            <person name="Brodie E.L."/>
            <person name="Williams K.H."/>
            <person name="Hubbard S.S."/>
            <person name="Banfield J.F."/>
        </authorList>
    </citation>
    <scope>NUCLEOTIDE SEQUENCE [LARGE SCALE GENOMIC DNA]</scope>
</reference>
<evidence type="ECO:0000259" key="7">
    <source>
        <dbReference type="PROSITE" id="PS51387"/>
    </source>
</evidence>
<dbReference type="GO" id="GO:0046872">
    <property type="term" value="F:metal ion binding"/>
    <property type="evidence" value="ECO:0007669"/>
    <property type="project" value="UniProtKB-KW"/>
</dbReference>
<keyword evidence="4" id="KW-0408">Iron</keyword>
<dbReference type="PANTHER" id="PTHR42934">
    <property type="entry name" value="GLYCOLATE OXIDASE SUBUNIT GLCD"/>
    <property type="match status" value="1"/>
</dbReference>
<dbReference type="InterPro" id="IPR017896">
    <property type="entry name" value="4Fe4S_Fe-S-bd"/>
</dbReference>
<evidence type="ECO:0000256" key="3">
    <source>
        <dbReference type="ARBA" id="ARBA00022827"/>
    </source>
</evidence>
<dbReference type="InterPro" id="IPR016166">
    <property type="entry name" value="FAD-bd_PCMH"/>
</dbReference>
<dbReference type="GO" id="GO:0071949">
    <property type="term" value="F:FAD binding"/>
    <property type="evidence" value="ECO:0007669"/>
    <property type="project" value="InterPro"/>
</dbReference>
<gene>
    <name evidence="8" type="ORF">A2Y62_07460</name>
</gene>
<dbReference type="InterPro" id="IPR036318">
    <property type="entry name" value="FAD-bd_PCMH-like_sf"/>
</dbReference>
<feature type="domain" description="FAD-binding PCMH-type" evidence="7">
    <location>
        <begin position="32"/>
        <end position="202"/>
    </location>
</feature>
<dbReference type="PROSITE" id="PS51387">
    <property type="entry name" value="FAD_PCMH"/>
    <property type="match status" value="1"/>
</dbReference>
<dbReference type="PROSITE" id="PS51379">
    <property type="entry name" value="4FE4S_FER_2"/>
    <property type="match status" value="1"/>
</dbReference>
<dbReference type="AlphaFoldDB" id="A0A1F5VJ00"/>
<dbReference type="GO" id="GO:0003824">
    <property type="term" value="F:catalytic activity"/>
    <property type="evidence" value="ECO:0007669"/>
    <property type="project" value="InterPro"/>
</dbReference>
<dbReference type="SUPFAM" id="SSF54862">
    <property type="entry name" value="4Fe-4S ferredoxins"/>
    <property type="match status" value="1"/>
</dbReference>
<sequence>MIDHKKSILNSEDEVKLYAKEFLEPPPFLNVLFGRIHAVYQPRSTEKIREIFTFLHERNLGVLPRGAATYGMGGITPLKESVLVDLTHLDRIIGFDEGTHTVTCEGGTRWWNLKRYLNGFGYDLCTYPTSLFSTVGGWLSTGGYGINSFRYGHISRLVESIEVITPSGSVLLNNSDQRFKYFIGTEGQNGIISKATLKVRQLGHSKAFLFLFNTASRAMEFLGTLFHAEDIAPVHIAYYDRASLSHKNPSTNGDGMSFPALDGVLVVLDDDASEHALKRLGEVMEAVSAHPALSAYLWNERYFPFSVKRTHPYILGSEVIIPVENLSMYLERVKRFSKEYGIELSTEAVCISREQAVVFALFPSENSSIVRIMHLFISSALTELALGCGAVPYGMGTWNLPLRKKVFTRAEFMQYRDFKKRIDPDNILNAGKSLSGGSVLSTFLRGAHAFSGSVFFHNYVVKGFSRILSRKHTVASSDSVEPDSCANCSACTVVCPAYLVTGNELVTAKGKLMLMKRLREGEPVPKEIAESAFLCLHCALCEKVCQSKLKLNDTWDAFETVLQEKYARPDARIEAFIREAEAHPEYNKLLDSFQRRSRSCF</sequence>
<dbReference type="SUPFAM" id="SSF56176">
    <property type="entry name" value="FAD-binding/transporter-associated domain-like"/>
    <property type="match status" value="1"/>
</dbReference>
<dbReference type="InterPro" id="IPR004113">
    <property type="entry name" value="FAD-bd_oxidored_4_C"/>
</dbReference>
<keyword evidence="1" id="KW-0285">Flavoprotein</keyword>
<dbReference type="InterPro" id="IPR016169">
    <property type="entry name" value="FAD-bd_PCMH_sub2"/>
</dbReference>
<dbReference type="PROSITE" id="PS00198">
    <property type="entry name" value="4FE4S_FER_1"/>
    <property type="match status" value="1"/>
</dbReference>
<dbReference type="Pfam" id="PF02913">
    <property type="entry name" value="FAD-oxidase_C"/>
    <property type="match status" value="1"/>
</dbReference>
<evidence type="ECO:0000259" key="6">
    <source>
        <dbReference type="PROSITE" id="PS51379"/>
    </source>
</evidence>
<keyword evidence="2" id="KW-0479">Metal-binding</keyword>
<evidence type="ECO:0000256" key="1">
    <source>
        <dbReference type="ARBA" id="ARBA00022630"/>
    </source>
</evidence>
<proteinExistence type="predicted"/>
<name>A0A1F5VJ00_9BACT</name>
<protein>
    <recommendedName>
        <fullName evidence="10">FAD-binding PCMH-type domain-containing protein</fullName>
    </recommendedName>
</protein>
<dbReference type="GO" id="GO:0051536">
    <property type="term" value="F:iron-sulfur cluster binding"/>
    <property type="evidence" value="ECO:0007669"/>
    <property type="project" value="UniProtKB-KW"/>
</dbReference>
<dbReference type="Gene3D" id="1.10.1060.10">
    <property type="entry name" value="Alpha-helical ferredoxin"/>
    <property type="match status" value="1"/>
</dbReference>
<dbReference type="InterPro" id="IPR051914">
    <property type="entry name" value="FAD-linked_OxidoTrans_Type4"/>
</dbReference>